<proteinExistence type="predicted"/>
<dbReference type="EMBL" id="CAJVPY010016223">
    <property type="protein sequence ID" value="CAG8755994.1"/>
    <property type="molecule type" value="Genomic_DNA"/>
</dbReference>
<evidence type="ECO:0000313" key="3">
    <source>
        <dbReference type="Proteomes" id="UP000789405"/>
    </source>
</evidence>
<organism evidence="2 3">
    <name type="scientific">Dentiscutata erythropus</name>
    <dbReference type="NCBI Taxonomy" id="1348616"/>
    <lineage>
        <taxon>Eukaryota</taxon>
        <taxon>Fungi</taxon>
        <taxon>Fungi incertae sedis</taxon>
        <taxon>Mucoromycota</taxon>
        <taxon>Glomeromycotina</taxon>
        <taxon>Glomeromycetes</taxon>
        <taxon>Diversisporales</taxon>
        <taxon>Gigasporaceae</taxon>
        <taxon>Dentiscutata</taxon>
    </lineage>
</organism>
<reference evidence="2" key="1">
    <citation type="submission" date="2021-06" db="EMBL/GenBank/DDBJ databases">
        <authorList>
            <person name="Kallberg Y."/>
            <person name="Tangrot J."/>
            <person name="Rosling A."/>
        </authorList>
    </citation>
    <scope>NUCLEOTIDE SEQUENCE</scope>
    <source>
        <strain evidence="2">MA453B</strain>
    </source>
</reference>
<accession>A0A9N9J004</accession>
<keyword evidence="3" id="KW-1185">Reference proteome</keyword>
<sequence length="64" mass="7195">KELNNGKNNDEDDGKNNNKNNSKSNSENNSGSNGKTIVEAMVKMKRIKVELKLLEDYKKQSLVV</sequence>
<feature type="region of interest" description="Disordered" evidence="1">
    <location>
        <begin position="1"/>
        <end position="37"/>
    </location>
</feature>
<evidence type="ECO:0000313" key="2">
    <source>
        <dbReference type="EMBL" id="CAG8755994.1"/>
    </source>
</evidence>
<feature type="compositionally biased region" description="Low complexity" evidence="1">
    <location>
        <begin position="17"/>
        <end position="35"/>
    </location>
</feature>
<name>A0A9N9J004_9GLOM</name>
<dbReference type="AlphaFoldDB" id="A0A9N9J004"/>
<feature type="non-terminal residue" evidence="2">
    <location>
        <position position="64"/>
    </location>
</feature>
<evidence type="ECO:0000256" key="1">
    <source>
        <dbReference type="SAM" id="MobiDB-lite"/>
    </source>
</evidence>
<dbReference type="Proteomes" id="UP000789405">
    <property type="component" value="Unassembled WGS sequence"/>
</dbReference>
<comment type="caution">
    <text evidence="2">The sequence shown here is derived from an EMBL/GenBank/DDBJ whole genome shotgun (WGS) entry which is preliminary data.</text>
</comment>
<gene>
    <name evidence="2" type="ORF">DERYTH_LOCUS17334</name>
</gene>
<protein>
    <submittedName>
        <fullName evidence="2">7164_t:CDS:1</fullName>
    </submittedName>
</protein>